<dbReference type="GO" id="GO:0006012">
    <property type="term" value="P:galactose metabolic process"/>
    <property type="evidence" value="ECO:0007669"/>
    <property type="project" value="UniProtKB-UniPathway"/>
</dbReference>
<dbReference type="CDD" id="cd05247">
    <property type="entry name" value="UDP_G4E_1_SDR_e"/>
    <property type="match status" value="1"/>
</dbReference>
<evidence type="ECO:0000256" key="4">
    <source>
        <dbReference type="ARBA" id="ARBA00007637"/>
    </source>
</evidence>
<keyword evidence="7 9" id="KW-0520">NAD</keyword>
<comment type="subunit">
    <text evidence="9">Homodimer.</text>
</comment>
<dbReference type="Gene3D" id="3.90.25.10">
    <property type="entry name" value="UDP-galactose 4-epimerase, domain 1"/>
    <property type="match status" value="1"/>
</dbReference>
<comment type="cofactor">
    <cofactor evidence="2 9">
        <name>NAD(+)</name>
        <dbReference type="ChEBI" id="CHEBI:57540"/>
    </cofactor>
</comment>
<gene>
    <name evidence="11" type="ORF">P3TCK_08958</name>
</gene>
<name>Q1YYD3_9GAMM</name>
<evidence type="ECO:0000256" key="1">
    <source>
        <dbReference type="ARBA" id="ARBA00000083"/>
    </source>
</evidence>
<dbReference type="InterPro" id="IPR016040">
    <property type="entry name" value="NAD(P)-bd_dom"/>
</dbReference>
<evidence type="ECO:0000256" key="7">
    <source>
        <dbReference type="ARBA" id="ARBA00023027"/>
    </source>
</evidence>
<dbReference type="GO" id="GO:0003978">
    <property type="term" value="F:UDP-glucose 4-epimerase activity"/>
    <property type="evidence" value="ECO:0007669"/>
    <property type="project" value="UniProtKB-UniRule"/>
</dbReference>
<reference evidence="11 12" key="1">
    <citation type="submission" date="2006-03" db="EMBL/GenBank/DDBJ databases">
        <authorList>
            <person name="Bartlett D.H."/>
            <person name="Valle G."/>
            <person name="Lauro F.M."/>
            <person name="Vezzi A."/>
            <person name="Simonato F."/>
            <person name="Eloe E."/>
            <person name="Vitulo N."/>
            <person name="Stratton T.K."/>
            <person name="D'angelo M."/>
            <person name="Ferriera S."/>
            <person name="Johnson J."/>
            <person name="Kravitz S."/>
            <person name="Beeson K."/>
            <person name="Sutton G."/>
            <person name="Rogers Y."/>
            <person name="Friedman R."/>
            <person name="Frazier M."/>
            <person name="Venter J.C."/>
        </authorList>
    </citation>
    <scope>NUCLEOTIDE SEQUENCE [LARGE SCALE GENOMIC DNA]</scope>
    <source>
        <strain evidence="11 12">3TCK</strain>
    </source>
</reference>
<comment type="similarity">
    <text evidence="4 9">Belongs to the NAD(P)-dependent epimerase/dehydratase family.</text>
</comment>
<evidence type="ECO:0000256" key="6">
    <source>
        <dbReference type="ARBA" id="ARBA00018569"/>
    </source>
</evidence>
<evidence type="ECO:0000256" key="3">
    <source>
        <dbReference type="ARBA" id="ARBA00004947"/>
    </source>
</evidence>
<dbReference type="NCBIfam" id="TIGR01179">
    <property type="entry name" value="galE"/>
    <property type="match status" value="1"/>
</dbReference>
<dbReference type="Proteomes" id="UP000003789">
    <property type="component" value="Unassembled WGS sequence"/>
</dbReference>
<keyword evidence="9" id="KW-0119">Carbohydrate metabolism</keyword>
<dbReference type="EC" id="5.1.3.2" evidence="5 9"/>
<protein>
    <recommendedName>
        <fullName evidence="6 9">UDP-glucose 4-epimerase</fullName>
        <ecNumber evidence="5 9">5.1.3.2</ecNumber>
    </recommendedName>
</protein>
<dbReference type="PANTHER" id="PTHR43725">
    <property type="entry name" value="UDP-GLUCOSE 4-EPIMERASE"/>
    <property type="match status" value="1"/>
</dbReference>
<dbReference type="InterPro" id="IPR005886">
    <property type="entry name" value="UDP_G4E"/>
</dbReference>
<dbReference type="RefSeq" id="WP_006229823.1">
    <property type="nucleotide sequence ID" value="NZ_CH724134.1"/>
</dbReference>
<dbReference type="HOGENOM" id="CLU_007383_1_10_6"/>
<organism evidence="11 12">
    <name type="scientific">Photobacterium profundum 3TCK</name>
    <dbReference type="NCBI Taxonomy" id="314280"/>
    <lineage>
        <taxon>Bacteria</taxon>
        <taxon>Pseudomonadati</taxon>
        <taxon>Pseudomonadota</taxon>
        <taxon>Gammaproteobacteria</taxon>
        <taxon>Vibrionales</taxon>
        <taxon>Vibrionaceae</taxon>
        <taxon>Photobacterium</taxon>
    </lineage>
</organism>
<dbReference type="EMBL" id="AAPH01000037">
    <property type="protein sequence ID" value="EAS41273.1"/>
    <property type="molecule type" value="Genomic_DNA"/>
</dbReference>
<dbReference type="OrthoDB" id="9803010at2"/>
<evidence type="ECO:0000256" key="2">
    <source>
        <dbReference type="ARBA" id="ARBA00001911"/>
    </source>
</evidence>
<dbReference type="NCBIfam" id="NF007956">
    <property type="entry name" value="PRK10675.1"/>
    <property type="match status" value="1"/>
</dbReference>
<accession>Q1YYD3</accession>
<dbReference type="UniPathway" id="UPA00214"/>
<dbReference type="Gene3D" id="3.40.50.720">
    <property type="entry name" value="NAD(P)-binding Rossmann-like Domain"/>
    <property type="match status" value="1"/>
</dbReference>
<dbReference type="GO" id="GO:0005829">
    <property type="term" value="C:cytosol"/>
    <property type="evidence" value="ECO:0007669"/>
    <property type="project" value="TreeGrafter"/>
</dbReference>
<dbReference type="AlphaFoldDB" id="Q1YYD3"/>
<comment type="catalytic activity">
    <reaction evidence="1 9">
        <text>UDP-alpha-D-glucose = UDP-alpha-D-galactose</text>
        <dbReference type="Rhea" id="RHEA:22168"/>
        <dbReference type="ChEBI" id="CHEBI:58885"/>
        <dbReference type="ChEBI" id="CHEBI:66914"/>
        <dbReference type="EC" id="5.1.3.2"/>
    </reaction>
</comment>
<evidence type="ECO:0000256" key="9">
    <source>
        <dbReference type="RuleBase" id="RU366046"/>
    </source>
</evidence>
<evidence type="ECO:0000256" key="5">
    <source>
        <dbReference type="ARBA" id="ARBA00013189"/>
    </source>
</evidence>
<evidence type="ECO:0000313" key="11">
    <source>
        <dbReference type="EMBL" id="EAS41273.1"/>
    </source>
</evidence>
<proteinExistence type="inferred from homology"/>
<sequence length="338" mass="36690">MRVLVTGGMGYIGSHTCVQMIEAGMTPIIVDNLYNSKETVLARIEALTGVMPAFFQGDIRDRAFLDKVLSENEIDAVIHFAGLKAVGESVVKPLEYYDNNVHGTLVLVEAMRAAGVNSLIFSSSATVYGDPASVPITEGFPTSATNPYGRSKLMVEECLTDIQLAYPEMSITLLRYFNPVGSHKSGTMGEDPQGIPNNLMPFISQVAVGRREFLSVFGDDYPTVDGTGVRDYIHVVDLADGHLAALNYKGSEAGLHIYNLGTGNGSSVIQMVDAFSKASGVEVAYKVAPRRPGDIAECWADPAKAKVELHWEAKLSIEDMTTDTWRWQSNNPNGYPDV</sequence>
<dbReference type="InterPro" id="IPR036291">
    <property type="entry name" value="NAD(P)-bd_dom_sf"/>
</dbReference>
<keyword evidence="8 9" id="KW-0413">Isomerase</keyword>
<evidence type="ECO:0000259" key="10">
    <source>
        <dbReference type="Pfam" id="PF16363"/>
    </source>
</evidence>
<dbReference type="SUPFAM" id="SSF51735">
    <property type="entry name" value="NAD(P)-binding Rossmann-fold domains"/>
    <property type="match status" value="1"/>
</dbReference>
<dbReference type="PANTHER" id="PTHR43725:SF47">
    <property type="entry name" value="UDP-GLUCOSE 4-EPIMERASE"/>
    <property type="match status" value="1"/>
</dbReference>
<evidence type="ECO:0000313" key="12">
    <source>
        <dbReference type="Proteomes" id="UP000003789"/>
    </source>
</evidence>
<dbReference type="Pfam" id="PF16363">
    <property type="entry name" value="GDP_Man_Dehyd"/>
    <property type="match status" value="1"/>
</dbReference>
<evidence type="ECO:0000256" key="8">
    <source>
        <dbReference type="ARBA" id="ARBA00023235"/>
    </source>
</evidence>
<comment type="pathway">
    <text evidence="3 9">Carbohydrate metabolism; galactose metabolism.</text>
</comment>
<comment type="caution">
    <text evidence="11">The sequence shown here is derived from an EMBL/GenBank/DDBJ whole genome shotgun (WGS) entry which is preliminary data.</text>
</comment>
<feature type="domain" description="NAD(P)-binding" evidence="10">
    <location>
        <begin position="4"/>
        <end position="323"/>
    </location>
</feature>